<sequence length="132" mass="14757">MVAINYMEVHLQRIKCIKSGCFRCKNLTDVLSEQYRIRSFQDRPSKQGGSSESRLYTRLDSEAGYAQLTSVDQTPLPHYREERGLISQELYSRSSRASFAAGIASTRKIANAVTLADGGPVNAQTRYLPVHA</sequence>
<evidence type="ECO:0000313" key="2">
    <source>
        <dbReference type="Proteomes" id="UP000310200"/>
    </source>
</evidence>
<dbReference type="Proteomes" id="UP000310200">
    <property type="component" value="Unassembled WGS sequence"/>
</dbReference>
<name>A0A4S2KC81_9HYME</name>
<organism evidence="1 2">
    <name type="scientific">Temnothorax longispinosus</name>
    <dbReference type="NCBI Taxonomy" id="300112"/>
    <lineage>
        <taxon>Eukaryota</taxon>
        <taxon>Metazoa</taxon>
        <taxon>Ecdysozoa</taxon>
        <taxon>Arthropoda</taxon>
        <taxon>Hexapoda</taxon>
        <taxon>Insecta</taxon>
        <taxon>Pterygota</taxon>
        <taxon>Neoptera</taxon>
        <taxon>Endopterygota</taxon>
        <taxon>Hymenoptera</taxon>
        <taxon>Apocrita</taxon>
        <taxon>Aculeata</taxon>
        <taxon>Formicoidea</taxon>
        <taxon>Formicidae</taxon>
        <taxon>Myrmicinae</taxon>
        <taxon>Temnothorax</taxon>
    </lineage>
</organism>
<dbReference type="AlphaFoldDB" id="A0A4S2KC81"/>
<comment type="caution">
    <text evidence="1">The sequence shown here is derived from an EMBL/GenBank/DDBJ whole genome shotgun (WGS) entry which is preliminary data.</text>
</comment>
<keyword evidence="2" id="KW-1185">Reference proteome</keyword>
<evidence type="ECO:0000313" key="1">
    <source>
        <dbReference type="EMBL" id="TGZ46941.1"/>
    </source>
</evidence>
<proteinExistence type="predicted"/>
<accession>A0A4S2KC81</accession>
<gene>
    <name evidence="1" type="ORF">DBV15_04110</name>
</gene>
<dbReference type="EMBL" id="QBLH01002793">
    <property type="protein sequence ID" value="TGZ46941.1"/>
    <property type="molecule type" value="Genomic_DNA"/>
</dbReference>
<protein>
    <submittedName>
        <fullName evidence="1">Uncharacterized protein</fullName>
    </submittedName>
</protein>
<reference evidence="1 2" key="1">
    <citation type="journal article" date="2019" name="Philos. Trans. R. Soc. Lond., B, Biol. Sci.">
        <title>Ant behaviour and brain gene expression of defending hosts depend on the ecological success of the intruding social parasite.</title>
        <authorList>
            <person name="Kaur R."/>
            <person name="Stoldt M."/>
            <person name="Jongepier E."/>
            <person name="Feldmeyer B."/>
            <person name="Menzel F."/>
            <person name="Bornberg-Bauer E."/>
            <person name="Foitzik S."/>
        </authorList>
    </citation>
    <scope>NUCLEOTIDE SEQUENCE [LARGE SCALE GENOMIC DNA]</scope>
    <source>
        <tissue evidence="1">Whole body</tissue>
    </source>
</reference>